<keyword evidence="1" id="KW-0812">Transmembrane</keyword>
<dbReference type="AlphaFoldDB" id="A0A953NEB5"/>
<dbReference type="EMBL" id="JAIQBY010000009">
    <property type="protein sequence ID" value="MBZ4195383.1"/>
    <property type="molecule type" value="Genomic_DNA"/>
</dbReference>
<keyword evidence="1" id="KW-0472">Membrane</keyword>
<evidence type="ECO:0000256" key="1">
    <source>
        <dbReference type="SAM" id="Phobius"/>
    </source>
</evidence>
<dbReference type="RefSeq" id="WP_223644556.1">
    <property type="nucleotide sequence ID" value="NZ_JAIQBY010000009.1"/>
</dbReference>
<keyword evidence="3" id="KW-1185">Reference proteome</keyword>
<evidence type="ECO:0000313" key="3">
    <source>
        <dbReference type="Proteomes" id="UP000772186"/>
    </source>
</evidence>
<reference evidence="2 3" key="1">
    <citation type="submission" date="2021-09" db="EMBL/GenBank/DDBJ databases">
        <title>WGS of Mycoplasma sp. Zaradi2 strains.</title>
        <authorList>
            <person name="Spergser J."/>
        </authorList>
    </citation>
    <scope>NUCLEOTIDE SEQUENCE [LARGE SCALE GENOMIC DNA]</scope>
    <source>
        <strain evidence="2 3">1331</strain>
    </source>
</reference>
<feature type="transmembrane region" description="Helical" evidence="1">
    <location>
        <begin position="36"/>
        <end position="57"/>
    </location>
</feature>
<organism evidence="2 3">
    <name type="scientific">Mycoplasma tauri</name>
    <dbReference type="NCBI Taxonomy" id="547987"/>
    <lineage>
        <taxon>Bacteria</taxon>
        <taxon>Bacillati</taxon>
        <taxon>Mycoplasmatota</taxon>
        <taxon>Mollicutes</taxon>
        <taxon>Mycoplasmataceae</taxon>
        <taxon>Mycoplasma</taxon>
    </lineage>
</organism>
<dbReference type="NCBIfam" id="NF045833">
    <property type="entry name" value="P80_membrane"/>
    <property type="match status" value="1"/>
</dbReference>
<keyword evidence="1" id="KW-1133">Transmembrane helix</keyword>
<evidence type="ECO:0000313" key="2">
    <source>
        <dbReference type="EMBL" id="MBZ4195383.1"/>
    </source>
</evidence>
<accession>A0A953NEB5</accession>
<comment type="caution">
    <text evidence="2">The sequence shown here is derived from an EMBL/GenBank/DDBJ whole genome shotgun (WGS) entry which is preliminary data.</text>
</comment>
<name>A0A953NEB5_9MOLU</name>
<sequence>MGKKKTPFFERLIAKNAEQENKDKNSKKGKSKSWKITVASILLIATISAGIIIPFSIKSNQKKYIEPLKGNTLALSSGKLNIDIDSLSEKTKEISAEEKLKAVDKMIIYYLYDIEQKASEDYQNKWNESKKGTEPEVNKFRLPTREELKNKFTNEIRDQENNLKVQFGAGGWEAEFNKYLVEKFNGAKTIEEAVEKRIFAHIRRDALRRFRFSPSTDKKDEIERVYQSGNNEGKKVFEWWSNSDTDKKYIELEDASKLAFSTDSYVFEDEWKNGKRFIEKYLEKEKPYLISEFSLPINTPEKRSDKESESWSIDKKIFLKYLFAIYKDQYGQTDNKFAYDVVKTSFKPFDHYMNELFAKKSEKIGDASVLPDNVVNYSTILNDFSTSAQNIKNNWGTSGLTSISELLSYNSFHKFLADSTNLLVGNKVGNKNNEIKTIDLFGELEKIRVNIAKAAGLTEDKYNLSNLNTKENIAEYNTKIKDFFEKVDENLKTGLTKEKTKELILEPLAKLFEEDDKKIQTVYKIKDLDHVFAILTPSGLKLLNFKKNIKYEDIMKMIESDFKLSKKYEKHLAVKYDALSKINKELSRNEYILEMLKNEEFKKHLFNQTIEYAKNEKGQLSGEKYNEETIKDLITVATSGIEYDKISNFIELVRSSSKWMNDRANNKYDEFFTSKDGKTYFTHNQEKTASSIALDYMKSLFLLKEKRSE</sequence>
<protein>
    <recommendedName>
        <fullName evidence="4">Membrane protein P80</fullName>
    </recommendedName>
</protein>
<dbReference type="Proteomes" id="UP000772186">
    <property type="component" value="Unassembled WGS sequence"/>
</dbReference>
<proteinExistence type="predicted"/>
<evidence type="ECO:0008006" key="4">
    <source>
        <dbReference type="Google" id="ProtNLM"/>
    </source>
</evidence>
<gene>
    <name evidence="2" type="ORF">LAD73_01445</name>
</gene>